<feature type="compositionally biased region" description="Low complexity" evidence="1">
    <location>
        <begin position="230"/>
        <end position="240"/>
    </location>
</feature>
<name>D5GK59_TUBMM</name>
<evidence type="ECO:0000313" key="3">
    <source>
        <dbReference type="Proteomes" id="UP000006911"/>
    </source>
</evidence>
<sequence>MFEPKQWNVPEVVRATVEKSDGNLNPLQGDGSNFPCHGVAPEAPVATYLPGTSHPLKIKGSAVHGGGSGQMVITYETKPTKNTVFRVMTSYMGDHPIKAAGNLGPADRDPQGLKSELELWKLNPLSFTVPKGLPKGKAVVAWTWFNRIGNREMYMKCATVVIGGEETSMSVFEALPGMFKANIGGGCLVPEQTSAIDFKNPGPEVFGTGITPVPCGEPSSKGAGSGGSAPSGAGASGPAADTKPSVGNTIAPTNTSSPAPSQSAQTGAGNSGNGAGAQPPEGNIIEPPATTGGPAPSPSAPEGNGTGNEAVLATNIPVEPMPTATSEALAQTPIPSIPTTLMASTIRLSPPQQTGATPVEACTTEGEITCGENGTWYMCGSGRKQFMGSLAAGTTCTAGKIAKRGIRGYYF</sequence>
<dbReference type="PANTHER" id="PTHR36182">
    <property type="entry name" value="PROTEIN, PUTATIVE (AFU_ORTHOLOGUE AFUA_6G10930)-RELATED"/>
    <property type="match status" value="1"/>
</dbReference>
<dbReference type="PANTHER" id="PTHR36182:SF1">
    <property type="entry name" value="PROTEIN, PUTATIVE (AFU_ORTHOLOGUE AFUA_6G10930)-RELATED"/>
    <property type="match status" value="1"/>
</dbReference>
<accession>D5GK59</accession>
<evidence type="ECO:0000313" key="2">
    <source>
        <dbReference type="EMBL" id="CAZ84902.1"/>
    </source>
</evidence>
<dbReference type="HOGENOM" id="CLU_032571_1_0_1"/>
<keyword evidence="3" id="KW-1185">Reference proteome</keyword>
<organism evidence="2 3">
    <name type="scientific">Tuber melanosporum (strain Mel28)</name>
    <name type="common">Perigord black truffle</name>
    <dbReference type="NCBI Taxonomy" id="656061"/>
    <lineage>
        <taxon>Eukaryota</taxon>
        <taxon>Fungi</taxon>
        <taxon>Dikarya</taxon>
        <taxon>Ascomycota</taxon>
        <taxon>Pezizomycotina</taxon>
        <taxon>Pezizomycetes</taxon>
        <taxon>Pezizales</taxon>
        <taxon>Tuberaceae</taxon>
        <taxon>Tuber</taxon>
    </lineage>
</organism>
<feature type="compositionally biased region" description="Polar residues" evidence="1">
    <location>
        <begin position="245"/>
        <end position="262"/>
    </location>
</feature>
<feature type="region of interest" description="Disordered" evidence="1">
    <location>
        <begin position="199"/>
        <end position="309"/>
    </location>
</feature>
<proteinExistence type="predicted"/>
<gene>
    <name evidence="2" type="ORF">GSTUM_00009379001</name>
</gene>
<dbReference type="KEGG" id="tml:GSTUM_00009379001"/>
<dbReference type="Proteomes" id="UP000006911">
    <property type="component" value="Unassembled WGS sequence"/>
</dbReference>
<dbReference type="RefSeq" id="XP_002840711.1">
    <property type="nucleotide sequence ID" value="XM_002840665.1"/>
</dbReference>
<dbReference type="EMBL" id="FN430336">
    <property type="protein sequence ID" value="CAZ84902.1"/>
    <property type="molecule type" value="Genomic_DNA"/>
</dbReference>
<protein>
    <submittedName>
        <fullName evidence="2">(Perigord truffle) hypothetical protein</fullName>
    </submittedName>
</protein>
<dbReference type="AlphaFoldDB" id="D5GK59"/>
<reference evidence="2 3" key="1">
    <citation type="journal article" date="2010" name="Nature">
        <title>Perigord black truffle genome uncovers evolutionary origins and mechanisms of symbiosis.</title>
        <authorList>
            <person name="Martin F."/>
            <person name="Kohler A."/>
            <person name="Murat C."/>
            <person name="Balestrini R."/>
            <person name="Coutinho P.M."/>
            <person name="Jaillon O."/>
            <person name="Montanini B."/>
            <person name="Morin E."/>
            <person name="Noel B."/>
            <person name="Percudani R."/>
            <person name="Porcel B."/>
            <person name="Rubini A."/>
            <person name="Amicucci A."/>
            <person name="Amselem J."/>
            <person name="Anthouard V."/>
            <person name="Arcioni S."/>
            <person name="Artiguenave F."/>
            <person name="Aury J.M."/>
            <person name="Ballario P."/>
            <person name="Bolchi A."/>
            <person name="Brenna A."/>
            <person name="Brun A."/>
            <person name="Buee M."/>
            <person name="Cantarel B."/>
            <person name="Chevalier G."/>
            <person name="Couloux A."/>
            <person name="Da Silva C."/>
            <person name="Denoeud F."/>
            <person name="Duplessis S."/>
            <person name="Ghignone S."/>
            <person name="Hilselberger B."/>
            <person name="Iotti M."/>
            <person name="Marcais B."/>
            <person name="Mello A."/>
            <person name="Miranda M."/>
            <person name="Pacioni G."/>
            <person name="Quesneville H."/>
            <person name="Riccioni C."/>
            <person name="Ruotolo R."/>
            <person name="Splivallo R."/>
            <person name="Stocchi V."/>
            <person name="Tisserant E."/>
            <person name="Viscomi A.R."/>
            <person name="Zambonelli A."/>
            <person name="Zampieri E."/>
            <person name="Henrissat B."/>
            <person name="Lebrun M.H."/>
            <person name="Paolocci F."/>
            <person name="Bonfante P."/>
            <person name="Ottonello S."/>
            <person name="Wincker P."/>
        </authorList>
    </citation>
    <scope>NUCLEOTIDE SEQUENCE [LARGE SCALE GENOMIC DNA]</scope>
    <source>
        <strain evidence="2 3">Mel28</strain>
    </source>
</reference>
<dbReference type="InParanoid" id="D5GK59"/>
<dbReference type="GeneID" id="9186940"/>
<dbReference type="Gene3D" id="2.70.50.70">
    <property type="match status" value="1"/>
</dbReference>
<evidence type="ECO:0000256" key="1">
    <source>
        <dbReference type="SAM" id="MobiDB-lite"/>
    </source>
</evidence>
<dbReference type="eggNOG" id="ENOG502S005">
    <property type="taxonomic scope" value="Eukaryota"/>
</dbReference>